<protein>
    <submittedName>
        <fullName evidence="2">Uncharacterized protein</fullName>
    </submittedName>
</protein>
<keyword evidence="3" id="KW-1185">Reference proteome</keyword>
<proteinExistence type="predicted"/>
<accession>A0A5C6F2W5</accession>
<comment type="caution">
    <text evidence="2">The sequence shown here is derived from an EMBL/GenBank/DDBJ whole genome shotgun (WGS) entry which is preliminary data.</text>
</comment>
<sequence length="98" mass="10891">MFVEKKSPVSVLRRLPGLLVIADFGFVELRFEAFILGQPEGLLQERTRLPALIAGESIRLDARSTHGRDDHVNGFQEAPPTRSDTLMEPSAKRCSATE</sequence>
<reference evidence="2 3" key="1">
    <citation type="submission" date="2019-02" db="EMBL/GenBank/DDBJ databases">
        <title>Deep-cultivation of Planctomycetes and their phenomic and genomic characterization uncovers novel biology.</title>
        <authorList>
            <person name="Wiegand S."/>
            <person name="Jogler M."/>
            <person name="Boedeker C."/>
            <person name="Pinto D."/>
            <person name="Vollmers J."/>
            <person name="Rivas-Marin E."/>
            <person name="Kohn T."/>
            <person name="Peeters S.H."/>
            <person name="Heuer A."/>
            <person name="Rast P."/>
            <person name="Oberbeckmann S."/>
            <person name="Bunk B."/>
            <person name="Jeske O."/>
            <person name="Meyerdierks A."/>
            <person name="Storesund J.E."/>
            <person name="Kallscheuer N."/>
            <person name="Luecker S."/>
            <person name="Lage O.M."/>
            <person name="Pohl T."/>
            <person name="Merkel B.J."/>
            <person name="Hornburger P."/>
            <person name="Mueller R.-W."/>
            <person name="Bruemmer F."/>
            <person name="Labrenz M."/>
            <person name="Spormann A.M."/>
            <person name="Op Den Camp H."/>
            <person name="Overmann J."/>
            <person name="Amann R."/>
            <person name="Jetten M.S.M."/>
            <person name="Mascher T."/>
            <person name="Medema M.H."/>
            <person name="Devos D.P."/>
            <person name="Kaster A.-K."/>
            <person name="Ovreas L."/>
            <person name="Rohde M."/>
            <person name="Galperin M.Y."/>
            <person name="Jogler C."/>
        </authorList>
    </citation>
    <scope>NUCLEOTIDE SEQUENCE [LARGE SCALE GENOMIC DNA]</scope>
    <source>
        <strain evidence="2 3">Poly51</strain>
    </source>
</reference>
<dbReference type="AlphaFoldDB" id="A0A5C6F2W5"/>
<evidence type="ECO:0000256" key="1">
    <source>
        <dbReference type="SAM" id="MobiDB-lite"/>
    </source>
</evidence>
<dbReference type="Proteomes" id="UP000318288">
    <property type="component" value="Unassembled WGS sequence"/>
</dbReference>
<evidence type="ECO:0000313" key="2">
    <source>
        <dbReference type="EMBL" id="TWU54386.1"/>
    </source>
</evidence>
<evidence type="ECO:0000313" key="3">
    <source>
        <dbReference type="Proteomes" id="UP000318288"/>
    </source>
</evidence>
<name>A0A5C6F2W5_9BACT</name>
<dbReference type="EMBL" id="SJPW01000004">
    <property type="protein sequence ID" value="TWU54386.1"/>
    <property type="molecule type" value="Genomic_DNA"/>
</dbReference>
<feature type="compositionally biased region" description="Basic and acidic residues" evidence="1">
    <location>
        <begin position="63"/>
        <end position="72"/>
    </location>
</feature>
<organism evidence="2 3">
    <name type="scientific">Rubripirellula tenax</name>
    <dbReference type="NCBI Taxonomy" id="2528015"/>
    <lineage>
        <taxon>Bacteria</taxon>
        <taxon>Pseudomonadati</taxon>
        <taxon>Planctomycetota</taxon>
        <taxon>Planctomycetia</taxon>
        <taxon>Pirellulales</taxon>
        <taxon>Pirellulaceae</taxon>
        <taxon>Rubripirellula</taxon>
    </lineage>
</organism>
<gene>
    <name evidence="2" type="ORF">Poly51_31030</name>
</gene>
<feature type="region of interest" description="Disordered" evidence="1">
    <location>
        <begin position="63"/>
        <end position="98"/>
    </location>
</feature>